<feature type="transmembrane region" description="Helical" evidence="1">
    <location>
        <begin position="30"/>
        <end position="48"/>
    </location>
</feature>
<reference evidence="2 3" key="1">
    <citation type="submission" date="2018-06" db="EMBL/GenBank/DDBJ databases">
        <authorList>
            <consortium name="Pathogen Informatics"/>
            <person name="Doyle S."/>
        </authorList>
    </citation>
    <scope>NUCLEOTIDE SEQUENCE [LARGE SCALE GENOMIC DNA]</scope>
    <source>
        <strain evidence="2 3">NCTC12020</strain>
    </source>
</reference>
<accession>A0A380NNC9</accession>
<name>A0A380NNC9_9FIRM</name>
<evidence type="ECO:0000313" key="3">
    <source>
        <dbReference type="Proteomes" id="UP000255367"/>
    </source>
</evidence>
<keyword evidence="1" id="KW-0472">Membrane</keyword>
<evidence type="ECO:0008006" key="4">
    <source>
        <dbReference type="Google" id="ProtNLM"/>
    </source>
</evidence>
<dbReference type="OrthoDB" id="1631404at2"/>
<dbReference type="EMBL" id="UHIO01000001">
    <property type="protein sequence ID" value="SUP43779.1"/>
    <property type="molecule type" value="Genomic_DNA"/>
</dbReference>
<proteinExistence type="predicted"/>
<feature type="transmembrane region" description="Helical" evidence="1">
    <location>
        <begin position="54"/>
        <end position="74"/>
    </location>
</feature>
<evidence type="ECO:0000256" key="1">
    <source>
        <dbReference type="SAM" id="Phobius"/>
    </source>
</evidence>
<feature type="transmembrane region" description="Helical" evidence="1">
    <location>
        <begin position="6"/>
        <end position="23"/>
    </location>
</feature>
<gene>
    <name evidence="2" type="ORF">NCTC12020_01334</name>
</gene>
<dbReference type="RefSeq" id="WP_115310486.1">
    <property type="nucleotide sequence ID" value="NZ_UHIO01000001.1"/>
</dbReference>
<sequence length="77" mass="8659">MELTLTVVVAVVVIYTIFKVAFYTVKKVGLNLILGYAAFYICNNFFHIPVDMTVLMWFLTAVLGPIPVIVVAFMHSM</sequence>
<protein>
    <recommendedName>
        <fullName evidence="4">SigmaK-factor processing regulatory protein BofA</fullName>
    </recommendedName>
</protein>
<keyword evidence="1" id="KW-1133">Transmembrane helix</keyword>
<keyword evidence="3" id="KW-1185">Reference proteome</keyword>
<evidence type="ECO:0000313" key="2">
    <source>
        <dbReference type="EMBL" id="SUP43779.1"/>
    </source>
</evidence>
<dbReference type="Proteomes" id="UP000255367">
    <property type="component" value="Unassembled WGS sequence"/>
</dbReference>
<dbReference type="AlphaFoldDB" id="A0A380NNC9"/>
<keyword evidence="1" id="KW-0812">Transmembrane</keyword>
<organism evidence="2 3">
    <name type="scientific">Veillonella criceti</name>
    <dbReference type="NCBI Taxonomy" id="103891"/>
    <lineage>
        <taxon>Bacteria</taxon>
        <taxon>Bacillati</taxon>
        <taxon>Bacillota</taxon>
        <taxon>Negativicutes</taxon>
        <taxon>Veillonellales</taxon>
        <taxon>Veillonellaceae</taxon>
        <taxon>Veillonella</taxon>
    </lineage>
</organism>